<proteinExistence type="predicted"/>
<keyword evidence="2" id="KW-1185">Reference proteome</keyword>
<evidence type="ECO:0000313" key="1">
    <source>
        <dbReference type="EMBL" id="EOA98329.1"/>
    </source>
</evidence>
<accession>R0LA58</accession>
<dbReference type="Proteomes" id="UP000296049">
    <property type="component" value="Unassembled WGS sequence"/>
</dbReference>
<gene>
    <name evidence="1" type="ORF">Anapl_08537</name>
</gene>
<reference evidence="2" key="1">
    <citation type="journal article" date="2013" name="Nat. Genet.">
        <title>The duck genome and transcriptome provide insight into an avian influenza virus reservoir species.</title>
        <authorList>
            <person name="Huang Y."/>
            <person name="Li Y."/>
            <person name="Burt D.W."/>
            <person name="Chen H."/>
            <person name="Zhang Y."/>
            <person name="Qian W."/>
            <person name="Kim H."/>
            <person name="Gan S."/>
            <person name="Zhao Y."/>
            <person name="Li J."/>
            <person name="Yi K."/>
            <person name="Feng H."/>
            <person name="Zhu P."/>
            <person name="Li B."/>
            <person name="Liu Q."/>
            <person name="Fairley S."/>
            <person name="Magor K.E."/>
            <person name="Du Z."/>
            <person name="Hu X."/>
            <person name="Goodman L."/>
            <person name="Tafer H."/>
            <person name="Vignal A."/>
            <person name="Lee T."/>
            <person name="Kim K.W."/>
            <person name="Sheng Z."/>
            <person name="An Y."/>
            <person name="Searle S."/>
            <person name="Herrero J."/>
            <person name="Groenen M.A."/>
            <person name="Crooijmans R.P."/>
            <person name="Faraut T."/>
            <person name="Cai Q."/>
            <person name="Webster R.G."/>
            <person name="Aldridge J.R."/>
            <person name="Warren W.C."/>
            <person name="Bartschat S."/>
            <person name="Kehr S."/>
            <person name="Marz M."/>
            <person name="Stadler P.F."/>
            <person name="Smith J."/>
            <person name="Kraus R.H."/>
            <person name="Zhao Y."/>
            <person name="Ren L."/>
            <person name="Fei J."/>
            <person name="Morisson M."/>
            <person name="Kaiser P."/>
            <person name="Griffin D.K."/>
            <person name="Rao M."/>
            <person name="Pitel F."/>
            <person name="Wang J."/>
            <person name="Li N."/>
        </authorList>
    </citation>
    <scope>NUCLEOTIDE SEQUENCE [LARGE SCALE GENOMIC DNA]</scope>
</reference>
<dbReference type="AlphaFoldDB" id="R0LA58"/>
<evidence type="ECO:0000313" key="2">
    <source>
        <dbReference type="Proteomes" id="UP000296049"/>
    </source>
</evidence>
<dbReference type="EMBL" id="KB743520">
    <property type="protein sequence ID" value="EOA98329.1"/>
    <property type="molecule type" value="Genomic_DNA"/>
</dbReference>
<protein>
    <submittedName>
        <fullName evidence="1">Uncharacterized protein</fullName>
    </submittedName>
</protein>
<name>R0LA58_ANAPL</name>
<sequence length="213" mass="23542">MARLPGRLTGVLVTLVWRKVCQNLVRCMYIKILQFSFNSAMEFFNSSLLVHLPALAEKMPITPESGISLALCSGTGDVYVLKAGRTETTKKLLPPYLCRDVVPTAAFPLSDVRDISAESGTRSLKSNNSCAQRSMICSKTSWSSSFVQRCSNIRSSPHFCDSLSARDQLWALYLPPTEMAVCQCSVALQKCGNLRKILLSGYKTQLQHNDLPS</sequence>
<organism evidence="1 2">
    <name type="scientific">Anas platyrhynchos</name>
    <name type="common">Mallard</name>
    <name type="synonym">Anas boschas</name>
    <dbReference type="NCBI Taxonomy" id="8839"/>
    <lineage>
        <taxon>Eukaryota</taxon>
        <taxon>Metazoa</taxon>
        <taxon>Chordata</taxon>
        <taxon>Craniata</taxon>
        <taxon>Vertebrata</taxon>
        <taxon>Euteleostomi</taxon>
        <taxon>Archelosauria</taxon>
        <taxon>Archosauria</taxon>
        <taxon>Dinosauria</taxon>
        <taxon>Saurischia</taxon>
        <taxon>Theropoda</taxon>
        <taxon>Coelurosauria</taxon>
        <taxon>Aves</taxon>
        <taxon>Neognathae</taxon>
        <taxon>Galloanserae</taxon>
        <taxon>Anseriformes</taxon>
        <taxon>Anatidae</taxon>
        <taxon>Anatinae</taxon>
        <taxon>Anas</taxon>
    </lineage>
</organism>